<name>A0A8J2JIW2_9HEXA</name>
<evidence type="ECO:0000313" key="3">
    <source>
        <dbReference type="EMBL" id="CAG7717905.1"/>
    </source>
</evidence>
<reference evidence="3" key="1">
    <citation type="submission" date="2021-06" db="EMBL/GenBank/DDBJ databases">
        <authorList>
            <person name="Hodson N. C."/>
            <person name="Mongue J. A."/>
            <person name="Jaron S. K."/>
        </authorList>
    </citation>
    <scope>NUCLEOTIDE SEQUENCE</scope>
</reference>
<dbReference type="GO" id="GO:0005886">
    <property type="term" value="C:plasma membrane"/>
    <property type="evidence" value="ECO:0007669"/>
    <property type="project" value="TreeGrafter"/>
</dbReference>
<feature type="region of interest" description="Disordered" evidence="1">
    <location>
        <begin position="44"/>
        <end position="118"/>
    </location>
</feature>
<dbReference type="PANTHER" id="PTHR10024:SF378">
    <property type="entry name" value="SYNAPTOTAGMIN BETA, ISOFORM D"/>
    <property type="match status" value="1"/>
</dbReference>
<feature type="domain" description="C2" evidence="2">
    <location>
        <begin position="370"/>
        <end position="505"/>
    </location>
</feature>
<dbReference type="AlphaFoldDB" id="A0A8J2JIW2"/>
<feature type="domain" description="C2" evidence="2">
    <location>
        <begin position="239"/>
        <end position="359"/>
    </location>
</feature>
<dbReference type="PANTHER" id="PTHR10024">
    <property type="entry name" value="SYNAPTOTAGMIN"/>
    <property type="match status" value="1"/>
</dbReference>
<evidence type="ECO:0000256" key="1">
    <source>
        <dbReference type="SAM" id="MobiDB-lite"/>
    </source>
</evidence>
<dbReference type="GO" id="GO:0017156">
    <property type="term" value="P:calcium-ion regulated exocytosis"/>
    <property type="evidence" value="ECO:0007669"/>
    <property type="project" value="TreeGrafter"/>
</dbReference>
<dbReference type="GO" id="GO:0005544">
    <property type="term" value="F:calcium-dependent phospholipid binding"/>
    <property type="evidence" value="ECO:0007669"/>
    <property type="project" value="TreeGrafter"/>
</dbReference>
<dbReference type="CDD" id="cd00276">
    <property type="entry name" value="C2B_Synaptotagmin"/>
    <property type="match status" value="1"/>
</dbReference>
<dbReference type="GO" id="GO:0070382">
    <property type="term" value="C:exocytic vesicle"/>
    <property type="evidence" value="ECO:0007669"/>
    <property type="project" value="TreeGrafter"/>
</dbReference>
<evidence type="ECO:0000313" key="4">
    <source>
        <dbReference type="Proteomes" id="UP000708208"/>
    </source>
</evidence>
<sequence length="508" mass="56209">MGRLEFNVNQEQRIVQPLQSSFSSLPEVRETPTCNLVPADDMLTHQSRSLPSGPPIPGARLNRTPSISSQGNIEHAVRKGHRGSSPAIRTFTPEGLSSGVSPPDSPPLTYMGSRSPSPLHIRTASLEMKNGSPNSSTADLRNHSIEDAKTPTQSQSSLNSLSDKPPFPANSHRRASRCLSPLLIPPKSPTLSDASSQSPGPVSPLLGSLQLDLYQKKDVTVFLPTNKQPGSSPHDKSIPLGRLHFRLKYELDKSDLHIHVIEAHDLAGSDQGGFNDPYIRLFLSPEVDGRKRQTSIHRNDPNPFFDEHFKFPVSQDELKEKTLILQVFDYDRYSRNDVVGEVSMRMDDYNVTTNVEVWAEVVKNKKPSGERQEVLISLSYLPSAERLTVVLLKARNLYSPPNKDTIDPFVKVYLVGGGKRLKKKKTSARKHTNNPVWNEAVSFSIPSGQLSTAAVEICVLDQSNDLMGTSALVGSCIVGPRETGTELSHWQDMTHNFRKSIAMWHVLT</sequence>
<dbReference type="GO" id="GO:0001786">
    <property type="term" value="F:phosphatidylserine binding"/>
    <property type="evidence" value="ECO:0007669"/>
    <property type="project" value="TreeGrafter"/>
</dbReference>
<gene>
    <name evidence="3" type="ORF">AFUS01_LOCUS7337</name>
</gene>
<feature type="compositionally biased region" description="Polar residues" evidence="1">
    <location>
        <begin position="150"/>
        <end position="162"/>
    </location>
</feature>
<evidence type="ECO:0000259" key="2">
    <source>
        <dbReference type="PROSITE" id="PS50004"/>
    </source>
</evidence>
<feature type="region of interest" description="Disordered" evidence="1">
    <location>
        <begin position="148"/>
        <end position="204"/>
    </location>
</feature>
<dbReference type="GO" id="GO:0030276">
    <property type="term" value="F:clathrin binding"/>
    <property type="evidence" value="ECO:0007669"/>
    <property type="project" value="TreeGrafter"/>
</dbReference>
<dbReference type="FunFam" id="2.60.40.150:FF:000179">
    <property type="entry name" value="synaptotagmin-5 isoform X2"/>
    <property type="match status" value="1"/>
</dbReference>
<protein>
    <recommendedName>
        <fullName evidence="2">C2 domain-containing protein</fullName>
    </recommendedName>
</protein>
<dbReference type="OrthoDB" id="67700at2759"/>
<accession>A0A8J2JIW2</accession>
<comment type="caution">
    <text evidence="3">The sequence shown here is derived from an EMBL/GenBank/DDBJ whole genome shotgun (WGS) entry which is preliminary data.</text>
</comment>
<dbReference type="Pfam" id="PF00168">
    <property type="entry name" value="C2"/>
    <property type="match status" value="2"/>
</dbReference>
<proteinExistence type="predicted"/>
<organism evidence="3 4">
    <name type="scientific">Allacma fusca</name>
    <dbReference type="NCBI Taxonomy" id="39272"/>
    <lineage>
        <taxon>Eukaryota</taxon>
        <taxon>Metazoa</taxon>
        <taxon>Ecdysozoa</taxon>
        <taxon>Arthropoda</taxon>
        <taxon>Hexapoda</taxon>
        <taxon>Collembola</taxon>
        <taxon>Symphypleona</taxon>
        <taxon>Sminthuridae</taxon>
        <taxon>Allacma</taxon>
    </lineage>
</organism>
<dbReference type="SMART" id="SM00239">
    <property type="entry name" value="C2"/>
    <property type="match status" value="2"/>
</dbReference>
<dbReference type="GO" id="GO:0000149">
    <property type="term" value="F:SNARE binding"/>
    <property type="evidence" value="ECO:0007669"/>
    <property type="project" value="TreeGrafter"/>
</dbReference>
<feature type="compositionally biased region" description="Polar residues" evidence="1">
    <location>
        <begin position="63"/>
        <end position="72"/>
    </location>
</feature>
<dbReference type="Proteomes" id="UP000708208">
    <property type="component" value="Unassembled WGS sequence"/>
</dbReference>
<feature type="compositionally biased region" description="Polar residues" evidence="1">
    <location>
        <begin position="189"/>
        <end position="200"/>
    </location>
</feature>
<dbReference type="InterPro" id="IPR000008">
    <property type="entry name" value="C2_dom"/>
</dbReference>
<dbReference type="EMBL" id="CAJVCH010049402">
    <property type="protein sequence ID" value="CAG7717905.1"/>
    <property type="molecule type" value="Genomic_DNA"/>
</dbReference>
<dbReference type="GO" id="GO:0005509">
    <property type="term" value="F:calcium ion binding"/>
    <property type="evidence" value="ECO:0007669"/>
    <property type="project" value="TreeGrafter"/>
</dbReference>
<dbReference type="PROSITE" id="PS50004">
    <property type="entry name" value="C2"/>
    <property type="match status" value="2"/>
</dbReference>
<keyword evidence="4" id="KW-1185">Reference proteome</keyword>